<dbReference type="PANTHER" id="PTHR45632">
    <property type="entry name" value="LD33804P"/>
    <property type="match status" value="1"/>
</dbReference>
<name>A0ABV7H485_9BURK</name>
<sequence>MTDRRQVLHTLAALPLAVSLSARAASPAGPVWRAAPSLPLDVQEIYPALHGGEIWVAGGFTHAGGKLGATERVVAFDLDKQQWREAPALPTPSHHVHLASVNGSLLAVGGFIGGESRTQWIATPRVLRLDGARWVEQAPLPRPIGEAVPLVLDGRLHLIGGRAPTGSANAGWRDHVDVDEHLVLEDGRWRRAAPLPLARNSHGGAVLAGELHIISGRTVAGNNAPQSAHHIYDPKADRWREGAPFPEPRGGIAAAVWRGQLVAAGGELFDPPSVGSTVYIWGDGRWTRLSSLPTARHGHGLIAAGDALYALGGAAQAGARGTLASMDLLS</sequence>
<gene>
    <name evidence="2" type="ORF">ACFOEN_12570</name>
</gene>
<dbReference type="PROSITE" id="PS51318">
    <property type="entry name" value="TAT"/>
    <property type="match status" value="1"/>
</dbReference>
<comment type="caution">
    <text evidence="2">The sequence shown here is derived from an EMBL/GenBank/DDBJ whole genome shotgun (WGS) entry which is preliminary data.</text>
</comment>
<evidence type="ECO:0000313" key="3">
    <source>
        <dbReference type="Proteomes" id="UP001595556"/>
    </source>
</evidence>
<dbReference type="SUPFAM" id="SSF50965">
    <property type="entry name" value="Galactose oxidase, central domain"/>
    <property type="match status" value="1"/>
</dbReference>
<feature type="chain" id="PRO_5045180037" evidence="1">
    <location>
        <begin position="25"/>
        <end position="330"/>
    </location>
</feature>
<dbReference type="SMART" id="SM00612">
    <property type="entry name" value="Kelch"/>
    <property type="match status" value="5"/>
</dbReference>
<feature type="signal peptide" evidence="1">
    <location>
        <begin position="1"/>
        <end position="24"/>
    </location>
</feature>
<keyword evidence="1" id="KW-0732">Signal</keyword>
<proteinExistence type="predicted"/>
<organism evidence="2 3">
    <name type="scientific">Piscinibacterium candidicorallinum</name>
    <dbReference type="NCBI Taxonomy" id="1793872"/>
    <lineage>
        <taxon>Bacteria</taxon>
        <taxon>Pseudomonadati</taxon>
        <taxon>Pseudomonadota</taxon>
        <taxon>Betaproteobacteria</taxon>
        <taxon>Burkholderiales</taxon>
        <taxon>Piscinibacterium</taxon>
    </lineage>
</organism>
<evidence type="ECO:0000256" key="1">
    <source>
        <dbReference type="SAM" id="SignalP"/>
    </source>
</evidence>
<keyword evidence="3" id="KW-1185">Reference proteome</keyword>
<evidence type="ECO:0000313" key="2">
    <source>
        <dbReference type="EMBL" id="MFC3148457.1"/>
    </source>
</evidence>
<dbReference type="InterPro" id="IPR011043">
    <property type="entry name" value="Gal_Oxase/kelch_b-propeller"/>
</dbReference>
<dbReference type="Proteomes" id="UP001595556">
    <property type="component" value="Unassembled WGS sequence"/>
</dbReference>
<protein>
    <submittedName>
        <fullName evidence="2">Kelch repeat-containing protein</fullName>
    </submittedName>
</protein>
<reference evidence="3" key="1">
    <citation type="journal article" date="2019" name="Int. J. Syst. Evol. Microbiol.">
        <title>The Global Catalogue of Microorganisms (GCM) 10K type strain sequencing project: providing services to taxonomists for standard genome sequencing and annotation.</title>
        <authorList>
            <consortium name="The Broad Institute Genomics Platform"/>
            <consortium name="The Broad Institute Genome Sequencing Center for Infectious Disease"/>
            <person name="Wu L."/>
            <person name="Ma J."/>
        </authorList>
    </citation>
    <scope>NUCLEOTIDE SEQUENCE [LARGE SCALE GENOMIC DNA]</scope>
    <source>
        <strain evidence="3">KCTC 52168</strain>
    </source>
</reference>
<dbReference type="InterPro" id="IPR015915">
    <property type="entry name" value="Kelch-typ_b-propeller"/>
</dbReference>
<dbReference type="RefSeq" id="WP_377304447.1">
    <property type="nucleotide sequence ID" value="NZ_CP180191.1"/>
</dbReference>
<dbReference type="InterPro" id="IPR006311">
    <property type="entry name" value="TAT_signal"/>
</dbReference>
<dbReference type="EMBL" id="JBHRTI010000007">
    <property type="protein sequence ID" value="MFC3148457.1"/>
    <property type="molecule type" value="Genomic_DNA"/>
</dbReference>
<dbReference type="Gene3D" id="2.120.10.80">
    <property type="entry name" value="Kelch-type beta propeller"/>
    <property type="match status" value="2"/>
</dbReference>
<accession>A0ABV7H485</accession>
<dbReference type="InterPro" id="IPR006652">
    <property type="entry name" value="Kelch_1"/>
</dbReference>